<name>A0ACB6SDY0_9PLEO</name>
<keyword evidence="2" id="KW-1185">Reference proteome</keyword>
<dbReference type="Proteomes" id="UP000799754">
    <property type="component" value="Unassembled WGS sequence"/>
</dbReference>
<evidence type="ECO:0000313" key="2">
    <source>
        <dbReference type="Proteomes" id="UP000799754"/>
    </source>
</evidence>
<accession>A0ACB6SDY0</accession>
<protein>
    <submittedName>
        <fullName evidence="1">Uncharacterized protein</fullName>
    </submittedName>
</protein>
<sequence length="81" mass="9501">MPLPRRCTRNMQRRPVRLPVTRLTSAWKQWVGTRFECDAAKLILGSLLWLGYAVDAVYWYGHARSRNYQLQPIRVIWNGAA</sequence>
<organism evidence="1 2">
    <name type="scientific">Macroventuria anomochaeta</name>
    <dbReference type="NCBI Taxonomy" id="301207"/>
    <lineage>
        <taxon>Eukaryota</taxon>
        <taxon>Fungi</taxon>
        <taxon>Dikarya</taxon>
        <taxon>Ascomycota</taxon>
        <taxon>Pezizomycotina</taxon>
        <taxon>Dothideomycetes</taxon>
        <taxon>Pleosporomycetidae</taxon>
        <taxon>Pleosporales</taxon>
        <taxon>Pleosporineae</taxon>
        <taxon>Didymellaceae</taxon>
        <taxon>Macroventuria</taxon>
    </lineage>
</organism>
<dbReference type="EMBL" id="MU006703">
    <property type="protein sequence ID" value="KAF2632173.1"/>
    <property type="molecule type" value="Genomic_DNA"/>
</dbReference>
<evidence type="ECO:0000313" key="1">
    <source>
        <dbReference type="EMBL" id="KAF2632173.1"/>
    </source>
</evidence>
<gene>
    <name evidence="1" type="ORF">BU25DRAFT_142775</name>
</gene>
<comment type="caution">
    <text evidence="1">The sequence shown here is derived from an EMBL/GenBank/DDBJ whole genome shotgun (WGS) entry which is preliminary data.</text>
</comment>
<proteinExistence type="predicted"/>
<reference evidence="1" key="1">
    <citation type="journal article" date="2020" name="Stud. Mycol.">
        <title>101 Dothideomycetes genomes: a test case for predicting lifestyles and emergence of pathogens.</title>
        <authorList>
            <person name="Haridas S."/>
            <person name="Albert R."/>
            <person name="Binder M."/>
            <person name="Bloem J."/>
            <person name="Labutti K."/>
            <person name="Salamov A."/>
            <person name="Andreopoulos B."/>
            <person name="Baker S."/>
            <person name="Barry K."/>
            <person name="Bills G."/>
            <person name="Bluhm B."/>
            <person name="Cannon C."/>
            <person name="Castanera R."/>
            <person name="Culley D."/>
            <person name="Daum C."/>
            <person name="Ezra D."/>
            <person name="Gonzalez J."/>
            <person name="Henrissat B."/>
            <person name="Kuo A."/>
            <person name="Liang C."/>
            <person name="Lipzen A."/>
            <person name="Lutzoni F."/>
            <person name="Magnuson J."/>
            <person name="Mondo S."/>
            <person name="Nolan M."/>
            <person name="Ohm R."/>
            <person name="Pangilinan J."/>
            <person name="Park H.-J."/>
            <person name="Ramirez L."/>
            <person name="Alfaro M."/>
            <person name="Sun H."/>
            <person name="Tritt A."/>
            <person name="Yoshinaga Y."/>
            <person name="Zwiers L.-H."/>
            <person name="Turgeon B."/>
            <person name="Goodwin S."/>
            <person name="Spatafora J."/>
            <person name="Crous P."/>
            <person name="Grigoriev I."/>
        </authorList>
    </citation>
    <scope>NUCLEOTIDE SEQUENCE</scope>
    <source>
        <strain evidence="1">CBS 525.71</strain>
    </source>
</reference>